<dbReference type="OrthoDB" id="6435680at2759"/>
<name>A0A8X6QPE4_NEPPI</name>
<sequence>MHWLKYISCFSLILQFNLICCNDSEDVIDSSESYQNVCGKSGYVFVATVDGNLTALDFDSGEKCWSIILDAKKFMSSTLSKLEVWDNGTRIWLVPSLDGLLFKYDKLKLEPLPFNVESLLSHSIVLDQSTSVTGGKFKIVYGFHRHTGEMYYKCSIDGCENFKTIPAKDALIVEQWVQSVNAVDTETAELRWHFRVVEIKIKTVSDSSSSKNTSQYAHSTDFKNALMSVNNFNDLSPVDSIKISLVNGYTAKFNQSTYDFTWLYKTSTPLIDVWFVKDRSVLLLDPFADGVEFFSIDSEDGKHTALLFLGSYMNQLYVKQSKKLKTKVVYNHAVSSRHTPYKAFCLPLNSVTTPVSLLANDSNALMPSDVNGKDHGFYYYIDFSVYDNDTHCIVNFTFPKHVDTFLEFNHCAVNERTARHWLQKFKLGDLFLSNEPCSGRPHALDDKAAIEEDSSLTWW</sequence>
<dbReference type="InterPro" id="IPR011047">
    <property type="entry name" value="Quinoprotein_ADH-like_sf"/>
</dbReference>
<keyword evidence="3" id="KW-1185">Reference proteome</keyword>
<organism evidence="2 3">
    <name type="scientific">Nephila pilipes</name>
    <name type="common">Giant wood spider</name>
    <name type="synonym">Nephila maculata</name>
    <dbReference type="NCBI Taxonomy" id="299642"/>
    <lineage>
        <taxon>Eukaryota</taxon>
        <taxon>Metazoa</taxon>
        <taxon>Ecdysozoa</taxon>
        <taxon>Arthropoda</taxon>
        <taxon>Chelicerata</taxon>
        <taxon>Arachnida</taxon>
        <taxon>Araneae</taxon>
        <taxon>Araneomorphae</taxon>
        <taxon>Entelegynae</taxon>
        <taxon>Araneoidea</taxon>
        <taxon>Nephilidae</taxon>
        <taxon>Nephila</taxon>
    </lineage>
</organism>
<feature type="signal peptide" evidence="1">
    <location>
        <begin position="1"/>
        <end position="21"/>
    </location>
</feature>
<proteinExistence type="predicted"/>
<reference evidence="2" key="1">
    <citation type="submission" date="2020-08" db="EMBL/GenBank/DDBJ databases">
        <title>Multicomponent nature underlies the extraordinary mechanical properties of spider dragline silk.</title>
        <authorList>
            <person name="Kono N."/>
            <person name="Nakamura H."/>
            <person name="Mori M."/>
            <person name="Yoshida Y."/>
            <person name="Ohtoshi R."/>
            <person name="Malay A.D."/>
            <person name="Moran D.A.P."/>
            <person name="Tomita M."/>
            <person name="Numata K."/>
            <person name="Arakawa K."/>
        </authorList>
    </citation>
    <scope>NUCLEOTIDE SEQUENCE</scope>
</reference>
<evidence type="ECO:0000313" key="2">
    <source>
        <dbReference type="EMBL" id="GFU24321.1"/>
    </source>
</evidence>
<accession>A0A8X6QPE4</accession>
<keyword evidence="1" id="KW-0732">Signal</keyword>
<dbReference type="AlphaFoldDB" id="A0A8X6QPE4"/>
<dbReference type="InterPro" id="IPR015943">
    <property type="entry name" value="WD40/YVTN_repeat-like_dom_sf"/>
</dbReference>
<keyword evidence="2" id="KW-0808">Transferase</keyword>
<dbReference type="Gene3D" id="2.130.10.10">
    <property type="entry name" value="YVTN repeat-like/Quinoprotein amine dehydrogenase"/>
    <property type="match status" value="1"/>
</dbReference>
<gene>
    <name evidence="2" type="primary">EIF2AK3</name>
    <name evidence="2" type="ORF">NPIL_441501</name>
</gene>
<dbReference type="SUPFAM" id="SSF50998">
    <property type="entry name" value="Quinoprotein alcohol dehydrogenase-like"/>
    <property type="match status" value="1"/>
</dbReference>
<dbReference type="EMBL" id="BMAW01081402">
    <property type="protein sequence ID" value="GFU24321.1"/>
    <property type="molecule type" value="Genomic_DNA"/>
</dbReference>
<evidence type="ECO:0000256" key="1">
    <source>
        <dbReference type="SAM" id="SignalP"/>
    </source>
</evidence>
<dbReference type="GO" id="GO:0016301">
    <property type="term" value="F:kinase activity"/>
    <property type="evidence" value="ECO:0007669"/>
    <property type="project" value="UniProtKB-KW"/>
</dbReference>
<keyword evidence="2" id="KW-0418">Kinase</keyword>
<dbReference type="GO" id="GO:0003743">
    <property type="term" value="F:translation initiation factor activity"/>
    <property type="evidence" value="ECO:0007669"/>
    <property type="project" value="UniProtKB-KW"/>
</dbReference>
<protein>
    <submittedName>
        <fullName evidence="2">Eukaryotic translation initiation factor 2-alpha kinase 3</fullName>
    </submittedName>
</protein>
<dbReference type="Proteomes" id="UP000887013">
    <property type="component" value="Unassembled WGS sequence"/>
</dbReference>
<comment type="caution">
    <text evidence="2">The sequence shown here is derived from an EMBL/GenBank/DDBJ whole genome shotgun (WGS) entry which is preliminary data.</text>
</comment>
<evidence type="ECO:0000313" key="3">
    <source>
        <dbReference type="Proteomes" id="UP000887013"/>
    </source>
</evidence>
<keyword evidence="2" id="KW-0396">Initiation factor</keyword>
<feature type="chain" id="PRO_5036484447" evidence="1">
    <location>
        <begin position="22"/>
        <end position="459"/>
    </location>
</feature>
<keyword evidence="2" id="KW-0648">Protein biosynthesis</keyword>